<keyword evidence="15" id="KW-0175">Coiled coil</keyword>
<feature type="coiled-coil region" evidence="15">
    <location>
        <begin position="291"/>
        <end position="318"/>
    </location>
</feature>
<proteinExistence type="predicted"/>
<keyword evidence="21" id="KW-1185">Reference proteome</keyword>
<evidence type="ECO:0000259" key="17">
    <source>
        <dbReference type="PROSITE" id="PS50109"/>
    </source>
</evidence>
<dbReference type="CDD" id="cd00082">
    <property type="entry name" value="HisKA"/>
    <property type="match status" value="1"/>
</dbReference>
<keyword evidence="7" id="KW-0808">Transferase</keyword>
<evidence type="ECO:0000256" key="13">
    <source>
        <dbReference type="PROSITE-ProRule" id="PRU00110"/>
    </source>
</evidence>
<dbReference type="Pfam" id="PF02518">
    <property type="entry name" value="HATPase_c"/>
    <property type="match status" value="1"/>
</dbReference>
<feature type="domain" description="Histidine kinase" evidence="17">
    <location>
        <begin position="318"/>
        <end position="534"/>
    </location>
</feature>
<reference evidence="20 21" key="1">
    <citation type="submission" date="2024-06" db="EMBL/GenBank/DDBJ databases">
        <authorList>
            <person name="Kaempfer P."/>
            <person name="Viver T."/>
        </authorList>
    </citation>
    <scope>NUCLEOTIDE SEQUENCE [LARGE SCALE GENOMIC DNA]</scope>
    <source>
        <strain evidence="20 21">ST-119</strain>
    </source>
</reference>
<dbReference type="SUPFAM" id="SSF47384">
    <property type="entry name" value="Homodimeric domain of signal transducing histidine kinase"/>
    <property type="match status" value="1"/>
</dbReference>
<evidence type="ECO:0000256" key="4">
    <source>
        <dbReference type="ARBA" id="ARBA00022475"/>
    </source>
</evidence>
<dbReference type="InterPro" id="IPR005467">
    <property type="entry name" value="His_kinase_dom"/>
</dbReference>
<dbReference type="Pfam" id="PF00072">
    <property type="entry name" value="Response_reg"/>
    <property type="match status" value="1"/>
</dbReference>
<dbReference type="InterPro" id="IPR036097">
    <property type="entry name" value="HisK_dim/P_sf"/>
</dbReference>
<dbReference type="SUPFAM" id="SSF47226">
    <property type="entry name" value="Histidine-containing phosphotransfer domain, HPT domain"/>
    <property type="match status" value="1"/>
</dbReference>
<evidence type="ECO:0000259" key="18">
    <source>
        <dbReference type="PROSITE" id="PS50110"/>
    </source>
</evidence>
<dbReference type="SMART" id="SM00387">
    <property type="entry name" value="HATPase_c"/>
    <property type="match status" value="1"/>
</dbReference>
<keyword evidence="11 16" id="KW-1133">Transmembrane helix</keyword>
<keyword evidence="8 16" id="KW-0812">Transmembrane</keyword>
<evidence type="ECO:0000256" key="7">
    <source>
        <dbReference type="ARBA" id="ARBA00022679"/>
    </source>
</evidence>
<keyword evidence="10 20" id="KW-0067">ATP-binding</keyword>
<evidence type="ECO:0000256" key="5">
    <source>
        <dbReference type="ARBA" id="ARBA00022519"/>
    </source>
</evidence>
<dbReference type="Proteomes" id="UP001629156">
    <property type="component" value="Unassembled WGS sequence"/>
</dbReference>
<dbReference type="EC" id="2.7.13.3" evidence="3"/>
<dbReference type="InterPro" id="IPR004358">
    <property type="entry name" value="Sig_transdc_His_kin-like_C"/>
</dbReference>
<dbReference type="Gene3D" id="1.10.287.130">
    <property type="match status" value="1"/>
</dbReference>
<keyword evidence="6 14" id="KW-0597">Phosphoprotein</keyword>
<evidence type="ECO:0000256" key="2">
    <source>
        <dbReference type="ARBA" id="ARBA00004429"/>
    </source>
</evidence>
<keyword evidence="5" id="KW-0997">Cell inner membrane</keyword>
<feature type="transmembrane region" description="Helical" evidence="16">
    <location>
        <begin position="266"/>
        <end position="285"/>
    </location>
</feature>
<dbReference type="RefSeq" id="WP_408085591.1">
    <property type="nucleotide sequence ID" value="NZ_JBELPZ010000014.1"/>
</dbReference>
<evidence type="ECO:0000256" key="14">
    <source>
        <dbReference type="PROSITE-ProRule" id="PRU00169"/>
    </source>
</evidence>
<dbReference type="SUPFAM" id="SSF55874">
    <property type="entry name" value="ATPase domain of HSP90 chaperone/DNA topoisomerase II/histidine kinase"/>
    <property type="match status" value="1"/>
</dbReference>
<organism evidence="20 21">
    <name type="scientific">Flavobacterium rhizosphaerae</name>
    <dbReference type="NCBI Taxonomy" id="3163298"/>
    <lineage>
        <taxon>Bacteria</taxon>
        <taxon>Pseudomonadati</taxon>
        <taxon>Bacteroidota</taxon>
        <taxon>Flavobacteriia</taxon>
        <taxon>Flavobacteriales</taxon>
        <taxon>Flavobacteriaceae</taxon>
        <taxon>Flavobacterium</taxon>
    </lineage>
</organism>
<feature type="domain" description="Response regulatory" evidence="18">
    <location>
        <begin position="560"/>
        <end position="677"/>
    </location>
</feature>
<evidence type="ECO:0000256" key="3">
    <source>
        <dbReference type="ARBA" id="ARBA00012438"/>
    </source>
</evidence>
<comment type="subcellular location">
    <subcellularLocation>
        <location evidence="2">Cell inner membrane</location>
        <topology evidence="2">Multi-pass membrane protein</topology>
    </subcellularLocation>
</comment>
<dbReference type="InterPro" id="IPR003661">
    <property type="entry name" value="HisK_dim/P_dom"/>
</dbReference>
<comment type="catalytic activity">
    <reaction evidence="1">
        <text>ATP + protein L-histidine = ADP + protein N-phospho-L-histidine.</text>
        <dbReference type="EC" id="2.7.13.3"/>
    </reaction>
</comment>
<dbReference type="PANTHER" id="PTHR43047:SF72">
    <property type="entry name" value="OSMOSENSING HISTIDINE PROTEIN KINASE SLN1"/>
    <property type="match status" value="1"/>
</dbReference>
<evidence type="ECO:0000256" key="16">
    <source>
        <dbReference type="SAM" id="Phobius"/>
    </source>
</evidence>
<evidence type="ECO:0000313" key="21">
    <source>
        <dbReference type="Proteomes" id="UP001629156"/>
    </source>
</evidence>
<dbReference type="GO" id="GO:0005524">
    <property type="term" value="F:ATP binding"/>
    <property type="evidence" value="ECO:0007669"/>
    <property type="project" value="UniProtKB-KW"/>
</dbReference>
<dbReference type="PROSITE" id="PS50109">
    <property type="entry name" value="HIS_KIN"/>
    <property type="match status" value="1"/>
</dbReference>
<feature type="domain" description="HPt" evidence="19">
    <location>
        <begin position="708"/>
        <end position="801"/>
    </location>
</feature>
<evidence type="ECO:0000256" key="8">
    <source>
        <dbReference type="ARBA" id="ARBA00022692"/>
    </source>
</evidence>
<dbReference type="SUPFAM" id="SSF52172">
    <property type="entry name" value="CheY-like"/>
    <property type="match status" value="1"/>
</dbReference>
<dbReference type="Pfam" id="PF00512">
    <property type="entry name" value="HisKA"/>
    <property type="match status" value="1"/>
</dbReference>
<feature type="modified residue" description="4-aspartylphosphate" evidence="14">
    <location>
        <position position="609"/>
    </location>
</feature>
<name>A0ABW8Z0T1_9FLAO</name>
<dbReference type="Gene3D" id="1.20.120.160">
    <property type="entry name" value="HPT domain"/>
    <property type="match status" value="1"/>
</dbReference>
<keyword evidence="12 16" id="KW-0472">Membrane</keyword>
<evidence type="ECO:0000256" key="10">
    <source>
        <dbReference type="ARBA" id="ARBA00022840"/>
    </source>
</evidence>
<dbReference type="Gene3D" id="3.30.565.10">
    <property type="entry name" value="Histidine kinase-like ATPase, C-terminal domain"/>
    <property type="match status" value="1"/>
</dbReference>
<evidence type="ECO:0000256" key="9">
    <source>
        <dbReference type="ARBA" id="ARBA00022777"/>
    </source>
</evidence>
<dbReference type="InterPro" id="IPR008207">
    <property type="entry name" value="Sig_transdc_His_kin_Hpt_dom"/>
</dbReference>
<dbReference type="InterPro" id="IPR036890">
    <property type="entry name" value="HATPase_C_sf"/>
</dbReference>
<keyword evidence="9" id="KW-0418">Kinase</keyword>
<dbReference type="PANTHER" id="PTHR43047">
    <property type="entry name" value="TWO-COMPONENT HISTIDINE PROTEIN KINASE"/>
    <property type="match status" value="1"/>
</dbReference>
<evidence type="ECO:0000256" key="11">
    <source>
        <dbReference type="ARBA" id="ARBA00022989"/>
    </source>
</evidence>
<sequence>MVQKPKAIKYKVIAGYLLLFITAVVSVLFIYTQILKIAIPSVNNSENSKILRVSNTIARLYASEAVGRNAILTTSSENLERYNLLVDSIGKQIDSLKTDATSSQATKFDSIQLLLKRKKRSIAEIVSYRRQYEKKSRFEIAREKIYSTNDSIRSRVKPIVSSRVHEWDALVNSALSPKQLDSLSKLQVSNDTLAMAFGEVLNTVLIKDNKLKYELYLKEQKLLDENRIISDQLRTILLTIEQEFLTNSYQAINTSQQAISKTVKTMAWVGAITFIFLILFAYIIIRDISINQRYRVRLEELNTENEDLLRSKSMLMATVTHDLQTPLGSILGFYNLLNQSEVNLKQKQYLGNIKESADYILKLVNDLMDFSRLENNKISIEPAAFNVKQLIESVCKTFEPIALNKNIELNWDVDDDLDAPFISDPYRIKQVLTNLIGNALKFTSEGSVEVTAQTMVNTIKISVIDTGIGIAEEQQDAVFREFTQANSGIEKRFGGSGLGLTISKRIIELLGGTITLKSEYEKGSVFTLSIPKTPAPEGALNSEEKNIEVDTDSAFLAGKKILVIDDDAVQLSLMKELLHQYDSAVTTEINTREALSLLQKNSFDAVITDVQMPVMDGFELVKAIRAHQNKIIAQIPVIALSGSKDISGEAYTTAGFTAHHTKPLQLNKLLHEFAEIFNTKAPAINISANNESGALYNLSSLMFFISNDDEALKNILTVFVQSAEDNSLDLKKAAKTGDTEKLSEVAHKMIPMLKQIEARHIAAALSPLEDMSLPYTGKALEDYIEDICIKVAALRQQLINDYNLQVNIV</sequence>
<dbReference type="InterPro" id="IPR036641">
    <property type="entry name" value="HPT_dom_sf"/>
</dbReference>
<keyword evidence="10 20" id="KW-0547">Nucleotide-binding</keyword>
<dbReference type="InterPro" id="IPR011006">
    <property type="entry name" value="CheY-like_superfamily"/>
</dbReference>
<dbReference type="PRINTS" id="PR00344">
    <property type="entry name" value="BCTRLSENSOR"/>
</dbReference>
<feature type="modified residue" description="Phosphohistidine" evidence="13">
    <location>
        <position position="747"/>
    </location>
</feature>
<evidence type="ECO:0000256" key="6">
    <source>
        <dbReference type="ARBA" id="ARBA00022553"/>
    </source>
</evidence>
<evidence type="ECO:0000256" key="12">
    <source>
        <dbReference type="ARBA" id="ARBA00023136"/>
    </source>
</evidence>
<evidence type="ECO:0000313" key="20">
    <source>
        <dbReference type="EMBL" id="MFL9845312.1"/>
    </source>
</evidence>
<protein>
    <recommendedName>
        <fullName evidence="3">histidine kinase</fullName>
        <ecNumber evidence="3">2.7.13.3</ecNumber>
    </recommendedName>
</protein>
<dbReference type="PROSITE" id="PS50894">
    <property type="entry name" value="HPT"/>
    <property type="match status" value="1"/>
</dbReference>
<dbReference type="InterPro" id="IPR001789">
    <property type="entry name" value="Sig_transdc_resp-reg_receiver"/>
</dbReference>
<dbReference type="InterPro" id="IPR003594">
    <property type="entry name" value="HATPase_dom"/>
</dbReference>
<evidence type="ECO:0000259" key="19">
    <source>
        <dbReference type="PROSITE" id="PS50894"/>
    </source>
</evidence>
<feature type="transmembrane region" description="Helical" evidence="16">
    <location>
        <begin position="12"/>
        <end position="31"/>
    </location>
</feature>
<evidence type="ECO:0000256" key="1">
    <source>
        <dbReference type="ARBA" id="ARBA00000085"/>
    </source>
</evidence>
<dbReference type="SMART" id="SM00388">
    <property type="entry name" value="HisKA"/>
    <property type="match status" value="1"/>
</dbReference>
<dbReference type="CDD" id="cd17546">
    <property type="entry name" value="REC_hyHK_CKI1_RcsC-like"/>
    <property type="match status" value="1"/>
</dbReference>
<dbReference type="EMBL" id="JBELPZ010000014">
    <property type="protein sequence ID" value="MFL9845312.1"/>
    <property type="molecule type" value="Genomic_DNA"/>
</dbReference>
<accession>A0ABW8Z0T1</accession>
<evidence type="ECO:0000256" key="15">
    <source>
        <dbReference type="SAM" id="Coils"/>
    </source>
</evidence>
<keyword evidence="4" id="KW-1003">Cell membrane</keyword>
<dbReference type="CDD" id="cd16922">
    <property type="entry name" value="HATPase_EvgS-ArcB-TorS-like"/>
    <property type="match status" value="1"/>
</dbReference>
<dbReference type="Gene3D" id="3.40.50.2300">
    <property type="match status" value="1"/>
</dbReference>
<comment type="caution">
    <text evidence="20">The sequence shown here is derived from an EMBL/GenBank/DDBJ whole genome shotgun (WGS) entry which is preliminary data.</text>
</comment>
<dbReference type="SMART" id="SM00448">
    <property type="entry name" value="REC"/>
    <property type="match status" value="1"/>
</dbReference>
<dbReference type="PROSITE" id="PS50110">
    <property type="entry name" value="RESPONSE_REGULATORY"/>
    <property type="match status" value="1"/>
</dbReference>
<gene>
    <name evidence="20" type="ORF">ABS766_12860</name>
</gene>